<feature type="region of interest" description="Disordered" evidence="13">
    <location>
        <begin position="1"/>
        <end position="25"/>
    </location>
</feature>
<dbReference type="SUPFAM" id="SSF54631">
    <property type="entry name" value="CBS-domain pair"/>
    <property type="match status" value="1"/>
</dbReference>
<organism evidence="15 16">
    <name type="scientific">Salix viminalis</name>
    <name type="common">Common osier</name>
    <name type="synonym">Basket willow</name>
    <dbReference type="NCBI Taxonomy" id="40686"/>
    <lineage>
        <taxon>Eukaryota</taxon>
        <taxon>Viridiplantae</taxon>
        <taxon>Streptophyta</taxon>
        <taxon>Embryophyta</taxon>
        <taxon>Tracheophyta</taxon>
        <taxon>Spermatophyta</taxon>
        <taxon>Magnoliopsida</taxon>
        <taxon>eudicotyledons</taxon>
        <taxon>Gunneridae</taxon>
        <taxon>Pentapetalae</taxon>
        <taxon>rosids</taxon>
        <taxon>fabids</taxon>
        <taxon>Malpighiales</taxon>
        <taxon>Salicaceae</taxon>
        <taxon>Saliceae</taxon>
        <taxon>Salix</taxon>
    </lineage>
</organism>
<dbReference type="Gene3D" id="3.10.580.10">
    <property type="entry name" value="CBS-domain"/>
    <property type="match status" value="1"/>
</dbReference>
<dbReference type="GO" id="GO:0009705">
    <property type="term" value="C:plant-type vacuole membrane"/>
    <property type="evidence" value="ECO:0007669"/>
    <property type="project" value="TreeGrafter"/>
</dbReference>
<feature type="transmembrane region" description="Helical" evidence="12">
    <location>
        <begin position="90"/>
        <end position="111"/>
    </location>
</feature>
<keyword evidence="5" id="KW-0677">Repeat</keyword>
<keyword evidence="6 12" id="KW-1133">Transmembrane helix</keyword>
<dbReference type="SUPFAM" id="SSF81340">
    <property type="entry name" value="Clc chloride channel"/>
    <property type="match status" value="1"/>
</dbReference>
<dbReference type="PRINTS" id="PR00762">
    <property type="entry name" value="CLCHANNEL"/>
</dbReference>
<evidence type="ECO:0000256" key="9">
    <source>
        <dbReference type="ARBA" id="ARBA00023136"/>
    </source>
</evidence>
<keyword evidence="3 12" id="KW-0813">Transport</keyword>
<dbReference type="OrthoDB" id="428525at2759"/>
<evidence type="ECO:0000259" key="14">
    <source>
        <dbReference type="PROSITE" id="PS51371"/>
    </source>
</evidence>
<feature type="transmembrane region" description="Helical" evidence="12">
    <location>
        <begin position="132"/>
        <end position="161"/>
    </location>
</feature>
<accession>A0A9Q0VPU2</accession>
<feature type="transmembrane region" description="Helical" evidence="12">
    <location>
        <begin position="462"/>
        <end position="488"/>
    </location>
</feature>
<comment type="caution">
    <text evidence="15">The sequence shown here is derived from an EMBL/GenBank/DDBJ whole genome shotgun (WGS) entry which is preliminary data.</text>
</comment>
<evidence type="ECO:0000313" key="15">
    <source>
        <dbReference type="EMBL" id="KAJ6751450.1"/>
    </source>
</evidence>
<feature type="transmembrane region" description="Helical" evidence="12">
    <location>
        <begin position="494"/>
        <end position="511"/>
    </location>
</feature>
<proteinExistence type="inferred from homology"/>
<comment type="caution">
    <text evidence="12">Lacks conserved residue(s) required for the propagation of feature annotation.</text>
</comment>
<dbReference type="CDD" id="cd04591">
    <property type="entry name" value="CBS_pair_voltage-gated_CLC_euk_bac"/>
    <property type="match status" value="1"/>
</dbReference>
<dbReference type="SMART" id="SM00116">
    <property type="entry name" value="CBS"/>
    <property type="match status" value="2"/>
</dbReference>
<gene>
    <name evidence="15" type="ORF">OIU85_001933</name>
</gene>
<dbReference type="PROSITE" id="PS51371">
    <property type="entry name" value="CBS"/>
    <property type="match status" value="1"/>
</dbReference>
<dbReference type="Pfam" id="PF00654">
    <property type="entry name" value="Voltage_CLC"/>
    <property type="match status" value="2"/>
</dbReference>
<dbReference type="PANTHER" id="PTHR11689:SF67">
    <property type="entry name" value="CHLORIDE CHANNEL PROTEIN CLC-A"/>
    <property type="match status" value="1"/>
</dbReference>
<evidence type="ECO:0000256" key="8">
    <source>
        <dbReference type="ARBA" id="ARBA00023122"/>
    </source>
</evidence>
<dbReference type="Pfam" id="PF00571">
    <property type="entry name" value="CBS"/>
    <property type="match status" value="1"/>
</dbReference>
<dbReference type="PANTHER" id="PTHR11689">
    <property type="entry name" value="CHLORIDE CHANNEL PROTEIN CLC FAMILY MEMBER"/>
    <property type="match status" value="1"/>
</dbReference>
<evidence type="ECO:0000256" key="3">
    <source>
        <dbReference type="ARBA" id="ARBA00022448"/>
    </source>
</evidence>
<evidence type="ECO:0000256" key="12">
    <source>
        <dbReference type="RuleBase" id="RU361221"/>
    </source>
</evidence>
<keyword evidence="8 11" id="KW-0129">CBS domain</keyword>
<protein>
    <recommendedName>
        <fullName evidence="12">Chloride channel protein</fullName>
    </recommendedName>
</protein>
<evidence type="ECO:0000256" key="5">
    <source>
        <dbReference type="ARBA" id="ARBA00022737"/>
    </source>
</evidence>
<reference evidence="15" key="1">
    <citation type="submission" date="2022-11" db="EMBL/GenBank/DDBJ databases">
        <authorList>
            <person name="Hyden B.L."/>
            <person name="Feng K."/>
            <person name="Yates T."/>
            <person name="Jawdy S."/>
            <person name="Smart L.B."/>
            <person name="Muchero W."/>
        </authorList>
    </citation>
    <scope>NUCLEOTIDE SEQUENCE</scope>
    <source>
        <tissue evidence="15">Shoot tip</tissue>
    </source>
</reference>
<evidence type="ECO:0000256" key="10">
    <source>
        <dbReference type="ARBA" id="ARBA00023214"/>
    </source>
</evidence>
<name>A0A9Q0VPU2_SALVM</name>
<dbReference type="AlphaFoldDB" id="A0A9Q0VPU2"/>
<feature type="domain" description="CBS" evidence="14">
    <location>
        <begin position="643"/>
        <end position="705"/>
    </location>
</feature>
<evidence type="ECO:0000256" key="11">
    <source>
        <dbReference type="PROSITE-ProRule" id="PRU00703"/>
    </source>
</evidence>
<evidence type="ECO:0000313" key="16">
    <source>
        <dbReference type="Proteomes" id="UP001151529"/>
    </source>
</evidence>
<keyword evidence="16" id="KW-1185">Reference proteome</keyword>
<sequence length="760" mass="84221">MEGDSSLLEEATAGPKLEVGEEGGDLENNTLHQPLLKRNRALSSNPLALVGAKVSHIESLDYEINENELFKHDWRSRSKFQVLQYIFCKWTLALLVGLLTGLIATFINLAVENIAGYKILAVVRFIENKRYLTGLAYFTGANILLTLFAAVLCVCFAPTAAGPGIPEVKAYLNGVDTPNMFGITTLIVKGKKGHLVHIGCCIASLLAQGGPDNYRLKWRWLRHFNNDRDRRDIITCGASSGVCAAFRSPRAFIEICNSGKCGLFGKGGLIMFDVSDVVVTYHVMDVIPITMVGILGGILGSLYNYLLHKVLVVYNLINQKGRIHKLLLALTVSVFTSVCLYGLPFLAKCQPCHPSAREICPTNTGSGNFKQFNCPDGHYNDLATLLFTTNDDAVRNIFSSNTPEEFQTASLLIFFVLYCILGLVTFGIAVPSGLFLPIILMGSAYGRLLGIAMRSYTKIDQGLYAVLGAASLMAGSMRMTVSLCVIFLELTNNLLLLPITMIVLLACLSWTQIPEPWMRNLTVGELADAKPPVVTLCGVEKVSRIVEVLKNTTHNAFPVVDERVVPPMGLAIGSTELHGLILRAHLAQVLKKKWFLTEKRRTEDWEVRERFDWVELAERDGTMEEVAVTSDEMEMYVDLHPLTNTTPYTVMEDMSVAKAMVLFRQVGLRHMLIVPRYHEAGVPPVAGILTRQDLRAHEKLMMTAAGTNTFHIVAIPISTPLKNSSFPRYRHFKVYHSGLWRAPGDEQQLMRAEEEVIGIK</sequence>
<evidence type="ECO:0000256" key="4">
    <source>
        <dbReference type="ARBA" id="ARBA00022692"/>
    </source>
</evidence>
<comment type="subcellular location">
    <subcellularLocation>
        <location evidence="1 12">Membrane</location>
        <topology evidence="1 12">Multi-pass membrane protein</topology>
    </subcellularLocation>
</comment>
<feature type="transmembrane region" description="Helical" evidence="12">
    <location>
        <begin position="326"/>
        <end position="347"/>
    </location>
</feature>
<reference evidence="15" key="2">
    <citation type="journal article" date="2023" name="Int. J. Mol. Sci.">
        <title>De Novo Assembly and Annotation of 11 Diverse Shrub Willow (Salix) Genomes Reveals Novel Gene Organization in Sex-Linked Regions.</title>
        <authorList>
            <person name="Hyden B."/>
            <person name="Feng K."/>
            <person name="Yates T.B."/>
            <person name="Jawdy S."/>
            <person name="Cereghino C."/>
            <person name="Smart L.B."/>
            <person name="Muchero W."/>
        </authorList>
    </citation>
    <scope>NUCLEOTIDE SEQUENCE [LARGE SCALE GENOMIC DNA]</scope>
    <source>
        <tissue evidence="15">Shoot tip</tissue>
    </source>
</reference>
<dbReference type="GO" id="GO:0009671">
    <property type="term" value="F:nitrate:proton symporter activity"/>
    <property type="evidence" value="ECO:0007669"/>
    <property type="project" value="TreeGrafter"/>
</dbReference>
<keyword evidence="9 12" id="KW-0472">Membrane</keyword>
<evidence type="ECO:0000256" key="2">
    <source>
        <dbReference type="ARBA" id="ARBA00009476"/>
    </source>
</evidence>
<dbReference type="InterPro" id="IPR046342">
    <property type="entry name" value="CBS_dom_sf"/>
</dbReference>
<dbReference type="Proteomes" id="UP001151529">
    <property type="component" value="Chromosome 16"/>
</dbReference>
<evidence type="ECO:0000256" key="7">
    <source>
        <dbReference type="ARBA" id="ARBA00023065"/>
    </source>
</evidence>
<evidence type="ECO:0000256" key="1">
    <source>
        <dbReference type="ARBA" id="ARBA00004141"/>
    </source>
</evidence>
<dbReference type="InterPro" id="IPR001807">
    <property type="entry name" value="ClC"/>
</dbReference>
<keyword evidence="4 12" id="KW-0812">Transmembrane</keyword>
<keyword evidence="10 12" id="KW-0868">Chloride</keyword>
<feature type="transmembrane region" description="Helical" evidence="12">
    <location>
        <begin position="286"/>
        <end position="306"/>
    </location>
</feature>
<dbReference type="GO" id="GO:0005254">
    <property type="term" value="F:chloride channel activity"/>
    <property type="evidence" value="ECO:0007669"/>
    <property type="project" value="UniProtKB-UniRule"/>
</dbReference>
<dbReference type="InterPro" id="IPR000644">
    <property type="entry name" value="CBS_dom"/>
</dbReference>
<evidence type="ECO:0000256" key="6">
    <source>
        <dbReference type="ARBA" id="ARBA00022989"/>
    </source>
</evidence>
<dbReference type="InterPro" id="IPR014743">
    <property type="entry name" value="Cl-channel_core"/>
</dbReference>
<feature type="transmembrane region" description="Helical" evidence="12">
    <location>
        <begin position="411"/>
        <end position="441"/>
    </location>
</feature>
<comment type="similarity">
    <text evidence="2 12">Belongs to the chloride channel (TC 2.A.49) family.</text>
</comment>
<dbReference type="EMBL" id="JAPFFL010000001">
    <property type="protein sequence ID" value="KAJ6751450.1"/>
    <property type="molecule type" value="Genomic_DNA"/>
</dbReference>
<keyword evidence="7 12" id="KW-0406">Ion transport</keyword>
<dbReference type="InterPro" id="IPR051280">
    <property type="entry name" value="Cl-channel/antiporter"/>
</dbReference>
<evidence type="ECO:0000256" key="13">
    <source>
        <dbReference type="SAM" id="MobiDB-lite"/>
    </source>
</evidence>
<dbReference type="Gene3D" id="1.10.3080.10">
    <property type="entry name" value="Clc chloride channel"/>
    <property type="match status" value="2"/>
</dbReference>